<dbReference type="EMBL" id="JBHUDX010000030">
    <property type="protein sequence ID" value="MFD1659067.1"/>
    <property type="molecule type" value="Genomic_DNA"/>
</dbReference>
<keyword evidence="7" id="KW-0479">Metal-binding</keyword>
<evidence type="ECO:0000313" key="17">
    <source>
        <dbReference type="EMBL" id="MFD1659067.1"/>
    </source>
</evidence>
<reference evidence="18" key="1">
    <citation type="journal article" date="2019" name="Int. J. Syst. Evol. Microbiol.">
        <title>The Global Catalogue of Microorganisms (GCM) 10K type strain sequencing project: providing services to taxonomists for standard genome sequencing and annotation.</title>
        <authorList>
            <consortium name="The Broad Institute Genomics Platform"/>
            <consortium name="The Broad Institute Genome Sequencing Center for Infectious Disease"/>
            <person name="Wu L."/>
            <person name="Ma J."/>
        </authorList>
    </citation>
    <scope>NUCLEOTIDE SEQUENCE [LARGE SCALE GENOMIC DNA]</scope>
    <source>
        <strain evidence="18">CGMCC 1.12470</strain>
    </source>
</reference>
<dbReference type="InterPro" id="IPR054560">
    <property type="entry name" value="XylE-like_N"/>
</dbReference>
<evidence type="ECO:0000259" key="16">
    <source>
        <dbReference type="PROSITE" id="PS51819"/>
    </source>
</evidence>
<protein>
    <recommendedName>
        <fullName evidence="6">Metapyrocatechase</fullName>
        <ecNumber evidence="5">1.13.11.2</ecNumber>
    </recommendedName>
    <alternativeName>
        <fullName evidence="14">CatO2ase</fullName>
    </alternativeName>
    <alternativeName>
        <fullName evidence="13">Catechol 2,3-dioxygenase</fullName>
    </alternativeName>
</protein>
<evidence type="ECO:0000256" key="7">
    <source>
        <dbReference type="ARBA" id="ARBA00022723"/>
    </source>
</evidence>
<sequence length="304" mass="33997">MAVMRLGYVHARVTDLSDARSHYVDTLGLYPVQEEPGRLLLKGWDEWDHHSVVLDEGGVGLGRLGYKVEDPSDLDGFEKRAQQFGCRVERMSKGENPEVSDGIRIFTPSEHVLELYHDMTLVGTEVGTVNPEVFPRHLVGVGVPNIDHALITAEDVNLMDRFFAEVLDFYTTERVATSLDDDAEYIGTWMSAGQKVHDIAVIKGPQGKLHHFAFELGDWADVLHAGDLFAMDDVSVDVGPTHHGITRGKTIYFFDPSGNRNEVFAGGYRSYPDRPCVTWTPDQLAKGIFYVGRELNERFTSVLT</sequence>
<dbReference type="PROSITE" id="PS00082">
    <property type="entry name" value="EXTRADIOL_DIOXYGENAS"/>
    <property type="match status" value="1"/>
</dbReference>
<comment type="cofactor">
    <cofactor evidence="2 15">
        <name>Fe(2+)</name>
        <dbReference type="ChEBI" id="CHEBI:29033"/>
    </cofactor>
</comment>
<dbReference type="InterPro" id="IPR017624">
    <property type="entry name" value="Catechol_2-3_dOase"/>
</dbReference>
<proteinExistence type="inferred from homology"/>
<evidence type="ECO:0000256" key="6">
    <source>
        <dbReference type="ARBA" id="ARBA00022190"/>
    </source>
</evidence>
<keyword evidence="11 15" id="KW-0560">Oxidoreductase</keyword>
<comment type="caution">
    <text evidence="17">The sequence shown here is derived from an EMBL/GenBank/DDBJ whole genome shotgun (WGS) entry which is preliminary data.</text>
</comment>
<keyword evidence="18" id="KW-1185">Reference proteome</keyword>
<evidence type="ECO:0000256" key="1">
    <source>
        <dbReference type="ARBA" id="ARBA00000163"/>
    </source>
</evidence>
<evidence type="ECO:0000256" key="8">
    <source>
        <dbReference type="ARBA" id="ARBA00022737"/>
    </source>
</evidence>
<comment type="subunit">
    <text evidence="4">Homotetramer.</text>
</comment>
<evidence type="ECO:0000256" key="11">
    <source>
        <dbReference type="ARBA" id="ARBA00023002"/>
    </source>
</evidence>
<evidence type="ECO:0000256" key="5">
    <source>
        <dbReference type="ARBA" id="ARBA00013117"/>
    </source>
</evidence>
<dbReference type="RefSeq" id="WP_381081770.1">
    <property type="nucleotide sequence ID" value="NZ_JBHUDX010000030.1"/>
</dbReference>
<evidence type="ECO:0000256" key="4">
    <source>
        <dbReference type="ARBA" id="ARBA00011881"/>
    </source>
</evidence>
<evidence type="ECO:0000256" key="2">
    <source>
        <dbReference type="ARBA" id="ARBA00001954"/>
    </source>
</evidence>
<organism evidence="17 18">
    <name type="scientific">Streptomyces caeni</name>
    <dbReference type="NCBI Taxonomy" id="2307231"/>
    <lineage>
        <taxon>Bacteria</taxon>
        <taxon>Bacillati</taxon>
        <taxon>Actinomycetota</taxon>
        <taxon>Actinomycetes</taxon>
        <taxon>Kitasatosporales</taxon>
        <taxon>Streptomycetaceae</taxon>
        <taxon>Streptomyces</taxon>
    </lineage>
</organism>
<name>A0ABW4IQR6_9ACTN</name>
<dbReference type="Proteomes" id="UP001597261">
    <property type="component" value="Unassembled WGS sequence"/>
</dbReference>
<keyword evidence="12 15" id="KW-0408">Iron</keyword>
<dbReference type="PROSITE" id="PS51819">
    <property type="entry name" value="VOC"/>
    <property type="match status" value="2"/>
</dbReference>
<keyword evidence="9 15" id="KW-0058">Aromatic hydrocarbons catabolism</keyword>
<keyword evidence="8" id="KW-0677">Repeat</keyword>
<dbReference type="Pfam" id="PF00903">
    <property type="entry name" value="Glyoxalase"/>
    <property type="match status" value="1"/>
</dbReference>
<evidence type="ECO:0000256" key="14">
    <source>
        <dbReference type="ARBA" id="ARBA00031146"/>
    </source>
</evidence>
<dbReference type="Pfam" id="PF22247">
    <property type="entry name" value="Diox-like_N"/>
    <property type="match status" value="1"/>
</dbReference>
<evidence type="ECO:0000256" key="13">
    <source>
        <dbReference type="ARBA" id="ARBA00030369"/>
    </source>
</evidence>
<comment type="similarity">
    <text evidence="3 15">Belongs to the extradiol ring-cleavage dioxygenase family.</text>
</comment>
<keyword evidence="10 15" id="KW-0223">Dioxygenase</keyword>
<evidence type="ECO:0000313" key="18">
    <source>
        <dbReference type="Proteomes" id="UP001597261"/>
    </source>
</evidence>
<dbReference type="GO" id="GO:0018577">
    <property type="term" value="F:catechol 2,3-dioxygenase activity"/>
    <property type="evidence" value="ECO:0007669"/>
    <property type="project" value="UniProtKB-EC"/>
</dbReference>
<dbReference type="EC" id="1.13.11.2" evidence="5"/>
<evidence type="ECO:0000256" key="10">
    <source>
        <dbReference type="ARBA" id="ARBA00022964"/>
    </source>
</evidence>
<accession>A0ABW4IQR6</accession>
<dbReference type="InterPro" id="IPR004360">
    <property type="entry name" value="Glyas_Fos-R_dOase_dom"/>
</dbReference>
<dbReference type="Gene3D" id="3.10.180.10">
    <property type="entry name" value="2,3-Dihydroxybiphenyl 1,2-Dioxygenase, domain 1"/>
    <property type="match status" value="2"/>
</dbReference>
<evidence type="ECO:0000256" key="3">
    <source>
        <dbReference type="ARBA" id="ARBA00008784"/>
    </source>
</evidence>
<evidence type="ECO:0000256" key="15">
    <source>
        <dbReference type="RuleBase" id="RU000683"/>
    </source>
</evidence>
<gene>
    <name evidence="17" type="ORF">ACFSL4_12820</name>
</gene>
<feature type="domain" description="VOC" evidence="16">
    <location>
        <begin position="5"/>
        <end position="118"/>
    </location>
</feature>
<evidence type="ECO:0000256" key="9">
    <source>
        <dbReference type="ARBA" id="ARBA00022797"/>
    </source>
</evidence>
<dbReference type="InterPro" id="IPR000486">
    <property type="entry name" value="Xdiol_ring_cleave_dOase_1/2"/>
</dbReference>
<dbReference type="InterPro" id="IPR029068">
    <property type="entry name" value="Glyas_Bleomycin-R_OHBP_Dase"/>
</dbReference>
<feature type="domain" description="VOC" evidence="16">
    <location>
        <begin position="145"/>
        <end position="266"/>
    </location>
</feature>
<evidence type="ECO:0000256" key="12">
    <source>
        <dbReference type="ARBA" id="ARBA00023004"/>
    </source>
</evidence>
<dbReference type="NCBIfam" id="TIGR03211">
    <property type="entry name" value="catechol_2_3"/>
    <property type="match status" value="1"/>
</dbReference>
<dbReference type="SUPFAM" id="SSF54593">
    <property type="entry name" value="Glyoxalase/Bleomycin resistance protein/Dihydroxybiphenyl dioxygenase"/>
    <property type="match status" value="1"/>
</dbReference>
<dbReference type="InterPro" id="IPR037523">
    <property type="entry name" value="VOC_core"/>
</dbReference>
<comment type="catalytic activity">
    <reaction evidence="1">
        <text>catechol + O2 = (2Z,4E)-2-hydroxy-6-oxohexa-2,4-dienoate + H(+)</text>
        <dbReference type="Rhea" id="RHEA:17337"/>
        <dbReference type="ChEBI" id="CHEBI:15378"/>
        <dbReference type="ChEBI" id="CHEBI:15379"/>
        <dbReference type="ChEBI" id="CHEBI:18135"/>
        <dbReference type="ChEBI" id="CHEBI:71198"/>
        <dbReference type="EC" id="1.13.11.2"/>
    </reaction>
</comment>